<accession>H2Z8L9</accession>
<reference evidence="2" key="1">
    <citation type="submission" date="2003-08" db="EMBL/GenBank/DDBJ databases">
        <authorList>
            <person name="Birren B."/>
            <person name="Nusbaum C."/>
            <person name="Abebe A."/>
            <person name="Abouelleil A."/>
            <person name="Adekoya E."/>
            <person name="Ait-zahra M."/>
            <person name="Allen N."/>
            <person name="Allen T."/>
            <person name="An P."/>
            <person name="Anderson M."/>
            <person name="Anderson S."/>
            <person name="Arachchi H."/>
            <person name="Armbruster J."/>
            <person name="Bachantsang P."/>
            <person name="Baldwin J."/>
            <person name="Barry A."/>
            <person name="Bayul T."/>
            <person name="Blitshsteyn B."/>
            <person name="Bloom T."/>
            <person name="Blye J."/>
            <person name="Boguslavskiy L."/>
            <person name="Borowsky M."/>
            <person name="Boukhgalter B."/>
            <person name="Brunache A."/>
            <person name="Butler J."/>
            <person name="Calixte N."/>
            <person name="Calvo S."/>
            <person name="Camarata J."/>
            <person name="Campo K."/>
            <person name="Chang J."/>
            <person name="Cheshatsang Y."/>
            <person name="Citroen M."/>
            <person name="Collymore A."/>
            <person name="Considine T."/>
            <person name="Cook A."/>
            <person name="Cooke P."/>
            <person name="Corum B."/>
            <person name="Cuomo C."/>
            <person name="David R."/>
            <person name="Dawoe T."/>
            <person name="Degray S."/>
            <person name="Dodge S."/>
            <person name="Dooley K."/>
            <person name="Dorje P."/>
            <person name="Dorjee K."/>
            <person name="Dorris L."/>
            <person name="Duffey N."/>
            <person name="Dupes A."/>
            <person name="Elkins T."/>
            <person name="Engels R."/>
            <person name="Erickson J."/>
            <person name="Farina A."/>
            <person name="Faro S."/>
            <person name="Ferreira P."/>
            <person name="Fischer H."/>
            <person name="Fitzgerald M."/>
            <person name="Foley K."/>
            <person name="Gage D."/>
            <person name="Galagan J."/>
            <person name="Gearin G."/>
            <person name="Gnerre S."/>
            <person name="Gnirke A."/>
            <person name="Goyette A."/>
            <person name="Graham J."/>
            <person name="Grandbois E."/>
            <person name="Gyaltsen K."/>
            <person name="Hafez N."/>
            <person name="Hagopian D."/>
            <person name="Hagos B."/>
            <person name="Hall J."/>
            <person name="Hatcher B."/>
            <person name="Heller A."/>
            <person name="Higgins H."/>
            <person name="Honan T."/>
            <person name="Horn A."/>
            <person name="Houde N."/>
            <person name="Hughes L."/>
            <person name="Hulme W."/>
            <person name="Husby E."/>
            <person name="Iliev I."/>
            <person name="Jaffe D."/>
            <person name="Jones C."/>
            <person name="Kamal M."/>
            <person name="Kamat A."/>
            <person name="Kamvysselis M."/>
            <person name="Karlsson E."/>
            <person name="Kells C."/>
            <person name="Kieu A."/>
            <person name="Kisner P."/>
            <person name="Kodira C."/>
            <person name="Kulbokas E."/>
            <person name="Labutti K."/>
            <person name="Lama D."/>
            <person name="Landers T."/>
            <person name="Leger J."/>
            <person name="Levine S."/>
            <person name="Lewis D."/>
            <person name="Lewis T."/>
            <person name="Lindblad-toh K."/>
            <person name="Liu X."/>
            <person name="Lokyitsang T."/>
            <person name="Lokyitsang Y."/>
            <person name="Lucien O."/>
            <person name="Lui A."/>
            <person name="Ma L.J."/>
            <person name="Mabbitt R."/>
            <person name="Macdonald J."/>
            <person name="Maclean C."/>
            <person name="Major J."/>
            <person name="Manning J."/>
            <person name="Marabella R."/>
            <person name="Maru K."/>
            <person name="Matthews C."/>
            <person name="Mauceli E."/>
            <person name="Mccarthy M."/>
            <person name="Mcdonough S."/>
            <person name="Mcghee T."/>
            <person name="Meldrim J."/>
            <person name="Meneus L."/>
            <person name="Mesirov J."/>
            <person name="Mihalev A."/>
            <person name="Mihova T."/>
            <person name="Mikkelsen T."/>
            <person name="Mlenga V."/>
            <person name="Moru K."/>
            <person name="Mozes J."/>
            <person name="Mulrain L."/>
            <person name="Munson G."/>
            <person name="Naylor J."/>
            <person name="Newes C."/>
            <person name="Nguyen C."/>
            <person name="Nguyen N."/>
            <person name="Nguyen T."/>
            <person name="Nicol R."/>
            <person name="Nielsen C."/>
            <person name="Nizzari M."/>
            <person name="Norbu C."/>
            <person name="Norbu N."/>
            <person name="O'donnell P."/>
            <person name="Okoawo O."/>
            <person name="O'leary S."/>
            <person name="Omotosho B."/>
            <person name="O'neill K."/>
            <person name="Osman S."/>
            <person name="Parker S."/>
            <person name="Perrin D."/>
            <person name="Phunkhang P."/>
            <person name="Piqani B."/>
            <person name="Purcell S."/>
            <person name="Rachupka T."/>
            <person name="Ramasamy U."/>
            <person name="Rameau R."/>
            <person name="Ray V."/>
            <person name="Raymond C."/>
            <person name="Retta R."/>
            <person name="Richardson S."/>
            <person name="Rise C."/>
            <person name="Rodriguez J."/>
            <person name="Rogers J."/>
            <person name="Rogov P."/>
            <person name="Rutman M."/>
            <person name="Schupbach R."/>
            <person name="Seaman C."/>
            <person name="Settipalli S."/>
            <person name="Sharpe T."/>
            <person name="Sheridan J."/>
            <person name="Sherpa N."/>
            <person name="Shi J."/>
            <person name="Smirnov S."/>
            <person name="Smith C."/>
            <person name="Sougnez C."/>
            <person name="Spencer B."/>
            <person name="Stalker J."/>
            <person name="Stange-thomann N."/>
            <person name="Stavropoulos S."/>
            <person name="Stetson K."/>
            <person name="Stone C."/>
            <person name="Stone S."/>
            <person name="Stubbs M."/>
            <person name="Talamas J."/>
            <person name="Tchuinga P."/>
            <person name="Tenzing P."/>
            <person name="Tesfaye S."/>
            <person name="Theodore J."/>
            <person name="Thoulutsang Y."/>
            <person name="Topham K."/>
            <person name="Towey S."/>
            <person name="Tsamla T."/>
            <person name="Tsomo N."/>
            <person name="Vallee D."/>
            <person name="Vassiliev H."/>
            <person name="Venkataraman V."/>
            <person name="Vinson J."/>
            <person name="Vo A."/>
            <person name="Wade C."/>
            <person name="Wang S."/>
            <person name="Wangchuk T."/>
            <person name="Wangdi T."/>
            <person name="Whittaker C."/>
            <person name="Wilkinson J."/>
            <person name="Wu Y."/>
            <person name="Wyman D."/>
            <person name="Yadav S."/>
            <person name="Yang S."/>
            <person name="Yang X."/>
            <person name="Yeager S."/>
            <person name="Yee E."/>
            <person name="Young G."/>
            <person name="Zainoun J."/>
            <person name="Zembeck L."/>
            <person name="Zimmer A."/>
            <person name="Zody M."/>
            <person name="Lander E."/>
        </authorList>
    </citation>
    <scope>NUCLEOTIDE SEQUENCE [LARGE SCALE GENOMIC DNA]</scope>
</reference>
<keyword evidence="2" id="KW-1185">Reference proteome</keyword>
<protein>
    <submittedName>
        <fullName evidence="1">Uncharacterized protein</fullName>
    </submittedName>
</protein>
<evidence type="ECO:0000313" key="2">
    <source>
        <dbReference type="Proteomes" id="UP000007875"/>
    </source>
</evidence>
<dbReference type="AlphaFoldDB" id="H2Z8L9"/>
<dbReference type="InParanoid" id="H2Z8L9"/>
<reference evidence="1" key="2">
    <citation type="submission" date="2025-08" db="UniProtKB">
        <authorList>
            <consortium name="Ensembl"/>
        </authorList>
    </citation>
    <scope>IDENTIFICATION</scope>
</reference>
<name>H2Z8L9_CIOSA</name>
<evidence type="ECO:0000313" key="1">
    <source>
        <dbReference type="Ensembl" id="ENSCSAVP00000013931.1"/>
    </source>
</evidence>
<organism evidence="1 2">
    <name type="scientific">Ciona savignyi</name>
    <name type="common">Pacific transparent sea squirt</name>
    <dbReference type="NCBI Taxonomy" id="51511"/>
    <lineage>
        <taxon>Eukaryota</taxon>
        <taxon>Metazoa</taxon>
        <taxon>Chordata</taxon>
        <taxon>Tunicata</taxon>
        <taxon>Ascidiacea</taxon>
        <taxon>Phlebobranchia</taxon>
        <taxon>Cionidae</taxon>
        <taxon>Ciona</taxon>
    </lineage>
</organism>
<dbReference type="Proteomes" id="UP000007875">
    <property type="component" value="Unassembled WGS sequence"/>
</dbReference>
<proteinExistence type="predicted"/>
<sequence>VGRVVVGVGWVGVAVECFRLALGSLGFECKCSAVGTIACGGIGRSGQLASGWVRLLRCSFAGGSSGPSAPFVPAGPCVPAVLRVPVVPQVPVGPQVLAGLLEPDGKIVSSGPLVPVGPCVLVGPRVLVGL</sequence>
<reference evidence="1" key="3">
    <citation type="submission" date="2025-09" db="UniProtKB">
        <authorList>
            <consortium name="Ensembl"/>
        </authorList>
    </citation>
    <scope>IDENTIFICATION</scope>
</reference>
<dbReference type="Ensembl" id="ENSCSAVT00000014091.1">
    <property type="protein sequence ID" value="ENSCSAVP00000013931.1"/>
    <property type="gene ID" value="ENSCSAVG00000008169.1"/>
</dbReference>
<dbReference type="HOGENOM" id="CLU_1942787_0_0_1"/>